<reference evidence="2 3" key="1">
    <citation type="journal article" date="2016" name="Int. J. Syst. Evol. Microbiol.">
        <title>Panacibacter ginsenosidivorans gen. nov., sp. nov., with ginsenoside converting activity isolated from soil of a ginseng field.</title>
        <authorList>
            <person name="Siddiqi M.Z."/>
            <person name="Muhammad Shafi S."/>
            <person name="Choi K.D."/>
            <person name="Im W.T."/>
        </authorList>
    </citation>
    <scope>NUCLEOTIDE SEQUENCE [LARGE SCALE GENOMIC DNA]</scope>
    <source>
        <strain evidence="2 3">Gsoil1550</strain>
    </source>
</reference>
<dbReference type="OrthoDB" id="5245199at2"/>
<feature type="transmembrane region" description="Helical" evidence="1">
    <location>
        <begin position="394"/>
        <end position="419"/>
    </location>
</feature>
<dbReference type="SUPFAM" id="SSF81442">
    <property type="entry name" value="Cytochrome c oxidase subunit I-like"/>
    <property type="match status" value="1"/>
</dbReference>
<evidence type="ECO:0000313" key="2">
    <source>
        <dbReference type="EMBL" id="QEC69207.1"/>
    </source>
</evidence>
<feature type="transmembrane region" description="Helical" evidence="1">
    <location>
        <begin position="191"/>
        <end position="212"/>
    </location>
</feature>
<accession>A0A5B8VCF0</accession>
<evidence type="ECO:0000256" key="1">
    <source>
        <dbReference type="SAM" id="Phobius"/>
    </source>
</evidence>
<feature type="transmembrane region" description="Helical" evidence="1">
    <location>
        <begin position="287"/>
        <end position="310"/>
    </location>
</feature>
<name>A0A5B8VCF0_9BACT</name>
<sequence>MIAGNNDTRTTTHKVVLPFYIYAALSFLAAAILLFTSSQVTGHYFQPHTLAITHAMTLGWGTMIILGTSHQLLPVLIEGKLYSNTLAYLSFAFAAVGIPLLVYAFYTFNMRWPAQYGAMLINAAIVCYLINVSASIAKCKHENVQSVFVFTAAIWLFITTAIGALLVYNFTYNILPRDSLHYLSLHAHAGIAGWFLLLVTGVGSRLIPMFLISKYDNKKLLWRIYALINLGLIAFVLLFVYSAKPVFYLFSALFIAAGLSLFVFYCYKAHQQRIRKRVDGQMKISLLSVLMMIAPLICLLLIVLLLLLSSVNGSLILAYGFSIFFGWLTAIILGMTFKTLPFIVWNKVYHAKAGLGKTPSPGDLFSKKIFNGMAISYVVGFGCFLIGILSADDIAIKTGAILLFCCAFLYNLNVFKILFHKQNSK</sequence>
<protein>
    <submittedName>
        <fullName evidence="2">Cytochrome C oxidase subunit I</fullName>
    </submittedName>
</protein>
<proteinExistence type="predicted"/>
<keyword evidence="1" id="KW-0472">Membrane</keyword>
<keyword evidence="1" id="KW-1133">Transmembrane helix</keyword>
<feature type="transmembrane region" description="Helical" evidence="1">
    <location>
        <begin position="146"/>
        <end position="171"/>
    </location>
</feature>
<keyword evidence="3" id="KW-1185">Reference proteome</keyword>
<evidence type="ECO:0000313" key="3">
    <source>
        <dbReference type="Proteomes" id="UP000321533"/>
    </source>
</evidence>
<dbReference type="Proteomes" id="UP000321533">
    <property type="component" value="Chromosome"/>
</dbReference>
<feature type="transmembrane region" description="Helical" evidence="1">
    <location>
        <begin position="114"/>
        <end position="134"/>
    </location>
</feature>
<gene>
    <name evidence="2" type="ORF">FRZ67_18510</name>
</gene>
<feature type="transmembrane region" description="Helical" evidence="1">
    <location>
        <begin position="369"/>
        <end position="388"/>
    </location>
</feature>
<feature type="transmembrane region" description="Helical" evidence="1">
    <location>
        <begin position="50"/>
        <end position="73"/>
    </location>
</feature>
<dbReference type="InterPro" id="IPR036927">
    <property type="entry name" value="Cyt_c_oxase-like_su1_sf"/>
</dbReference>
<feature type="transmembrane region" description="Helical" evidence="1">
    <location>
        <begin position="224"/>
        <end position="241"/>
    </location>
</feature>
<dbReference type="EMBL" id="CP042435">
    <property type="protein sequence ID" value="QEC69207.1"/>
    <property type="molecule type" value="Genomic_DNA"/>
</dbReference>
<feature type="transmembrane region" description="Helical" evidence="1">
    <location>
        <begin position="85"/>
        <end position="108"/>
    </location>
</feature>
<organism evidence="2 3">
    <name type="scientific">Panacibacter ginsenosidivorans</name>
    <dbReference type="NCBI Taxonomy" id="1813871"/>
    <lineage>
        <taxon>Bacteria</taxon>
        <taxon>Pseudomonadati</taxon>
        <taxon>Bacteroidota</taxon>
        <taxon>Chitinophagia</taxon>
        <taxon>Chitinophagales</taxon>
        <taxon>Chitinophagaceae</taxon>
        <taxon>Panacibacter</taxon>
    </lineage>
</organism>
<keyword evidence="1" id="KW-0812">Transmembrane</keyword>
<feature type="transmembrane region" description="Helical" evidence="1">
    <location>
        <begin position="247"/>
        <end position="267"/>
    </location>
</feature>
<feature type="transmembrane region" description="Helical" evidence="1">
    <location>
        <begin position="19"/>
        <end position="38"/>
    </location>
</feature>
<feature type="transmembrane region" description="Helical" evidence="1">
    <location>
        <begin position="316"/>
        <end position="337"/>
    </location>
</feature>
<dbReference type="KEGG" id="pgin:FRZ67_18510"/>
<dbReference type="RefSeq" id="WP_147192021.1">
    <property type="nucleotide sequence ID" value="NZ_CP042435.1"/>
</dbReference>
<dbReference type="AlphaFoldDB" id="A0A5B8VCF0"/>